<dbReference type="InterPro" id="IPR013108">
    <property type="entry name" value="Amidohydro_3"/>
</dbReference>
<organism evidence="2 3">
    <name type="scientific">Actinoplanes couchii</name>
    <dbReference type="NCBI Taxonomy" id="403638"/>
    <lineage>
        <taxon>Bacteria</taxon>
        <taxon>Bacillati</taxon>
        <taxon>Actinomycetota</taxon>
        <taxon>Actinomycetes</taxon>
        <taxon>Micromonosporales</taxon>
        <taxon>Micromonosporaceae</taxon>
        <taxon>Actinoplanes</taxon>
    </lineage>
</organism>
<dbReference type="InterPro" id="IPR033932">
    <property type="entry name" value="YtcJ-like"/>
</dbReference>
<protein>
    <submittedName>
        <fullName evidence="2">Amidohydrolase</fullName>
    </submittedName>
</protein>
<sequence length="558" mass="58348">MSRTDRRKRVNDGLVIVGDVVTLDPGRPRVSAVGIVDGRVVAVGDLAEVRVAVPDGAPEVTVDGTVVPGFVDSHVHLLWAGRRASRVSLTGAASISDVQRRIREHAAAHPGAGWIEADDDLDPPDLAENRLPTAAELEAAAPGRGVLLDRRGHDALVNTTALRHAGITAATPDPPGGRIDRDPDGEPTGLLVEHPAVALVRAVIPAPARADHLRWIRAGQRELLAHGITTAMDPAVTAAELAAYADAARTGILLLRVTAMPLGSESTGFADLDRAAVACGLDTTDPDLLVRGPTKLFLDGGGSLGTALLSTPWPTIGGSPAGYHGNQTLSRDVVLAHCRDAARAGRGVGVHAVGDAAIDLVLEVLEEVDRENPIAGLGFHLIHAYLGPSREAMRRTRQLGVRVSAHPALQWDFGLGLVDRLGEERAAAANPLRAWLDAGVEVGGGSDGPGPPMSPLHGMWQARTRHVRGRESPLGPEQAVTAVEALELFTVGAARITGGPGTGRIRPGDPADLTVLSGDPLTADPDALHEITVMATMVGGRIAFTRPEFERPVRESAF</sequence>
<evidence type="ECO:0000313" key="3">
    <source>
        <dbReference type="Proteomes" id="UP000612282"/>
    </source>
</evidence>
<comment type="caution">
    <text evidence="2">The sequence shown here is derived from an EMBL/GenBank/DDBJ whole genome shotgun (WGS) entry which is preliminary data.</text>
</comment>
<dbReference type="PANTHER" id="PTHR22642:SF2">
    <property type="entry name" value="PROTEIN LONG AFTER FAR-RED 3"/>
    <property type="match status" value="1"/>
</dbReference>
<dbReference type="SUPFAM" id="SSF51338">
    <property type="entry name" value="Composite domain of metallo-dependent hydrolases"/>
    <property type="match status" value="1"/>
</dbReference>
<dbReference type="Gene3D" id="3.20.20.140">
    <property type="entry name" value="Metal-dependent hydrolases"/>
    <property type="match status" value="1"/>
</dbReference>
<proteinExistence type="predicted"/>
<dbReference type="PANTHER" id="PTHR22642">
    <property type="entry name" value="IMIDAZOLONEPROPIONASE"/>
    <property type="match status" value="1"/>
</dbReference>
<reference evidence="2 3" key="1">
    <citation type="submission" date="2021-01" db="EMBL/GenBank/DDBJ databases">
        <title>Whole genome shotgun sequence of Actinoplanes couchii NBRC 106145.</title>
        <authorList>
            <person name="Komaki H."/>
            <person name="Tamura T."/>
        </authorList>
    </citation>
    <scope>NUCLEOTIDE SEQUENCE [LARGE SCALE GENOMIC DNA]</scope>
    <source>
        <strain evidence="2 3">NBRC 106145</strain>
    </source>
</reference>
<dbReference type="EMBL" id="BOMG01000073">
    <property type="protein sequence ID" value="GID57484.1"/>
    <property type="molecule type" value="Genomic_DNA"/>
</dbReference>
<evidence type="ECO:0000259" key="1">
    <source>
        <dbReference type="Pfam" id="PF07969"/>
    </source>
</evidence>
<name>A0ABQ3XG79_9ACTN</name>
<accession>A0ABQ3XG79</accession>
<dbReference type="Proteomes" id="UP000612282">
    <property type="component" value="Unassembled WGS sequence"/>
</dbReference>
<dbReference type="InterPro" id="IPR011059">
    <property type="entry name" value="Metal-dep_hydrolase_composite"/>
</dbReference>
<evidence type="ECO:0000313" key="2">
    <source>
        <dbReference type="EMBL" id="GID57484.1"/>
    </source>
</evidence>
<dbReference type="SUPFAM" id="SSF51556">
    <property type="entry name" value="Metallo-dependent hydrolases"/>
    <property type="match status" value="1"/>
</dbReference>
<gene>
    <name evidence="2" type="ORF">Aco03nite_058880</name>
</gene>
<dbReference type="Gene3D" id="3.10.310.70">
    <property type="match status" value="1"/>
</dbReference>
<feature type="domain" description="Amidohydrolase 3" evidence="1">
    <location>
        <begin position="64"/>
        <end position="543"/>
    </location>
</feature>
<dbReference type="Gene3D" id="2.30.40.10">
    <property type="entry name" value="Urease, subunit C, domain 1"/>
    <property type="match status" value="1"/>
</dbReference>
<dbReference type="InterPro" id="IPR032466">
    <property type="entry name" value="Metal_Hydrolase"/>
</dbReference>
<dbReference type="Pfam" id="PF07969">
    <property type="entry name" value="Amidohydro_3"/>
    <property type="match status" value="1"/>
</dbReference>
<keyword evidence="3" id="KW-1185">Reference proteome</keyword>
<dbReference type="CDD" id="cd01300">
    <property type="entry name" value="YtcJ_like"/>
    <property type="match status" value="1"/>
</dbReference>